<feature type="region of interest" description="Disordered" evidence="7">
    <location>
        <begin position="17"/>
        <end position="38"/>
    </location>
</feature>
<keyword evidence="6" id="KW-0406">Ion transport</keyword>
<gene>
    <name evidence="8" type="ORF">GQ602_002713</name>
</gene>
<keyword evidence="5 6" id="KW-0472">Membrane</keyword>
<reference evidence="8 9" key="1">
    <citation type="journal article" date="2020" name="G3 (Bethesda)">
        <title>Genetic Underpinnings of Host Manipulation by Ophiocordyceps as Revealed by Comparative Transcriptomics.</title>
        <authorList>
            <person name="Will I."/>
            <person name="Das B."/>
            <person name="Trinh T."/>
            <person name="Brachmann A."/>
            <person name="Ohm R.A."/>
            <person name="de Bekker C."/>
        </authorList>
    </citation>
    <scope>NUCLEOTIDE SEQUENCE [LARGE SCALE GENOMIC DNA]</scope>
    <source>
        <strain evidence="8 9">EC05</strain>
    </source>
</reference>
<dbReference type="Proteomes" id="UP000562929">
    <property type="component" value="Unassembled WGS sequence"/>
</dbReference>
<dbReference type="EMBL" id="JAACLJ010000002">
    <property type="protein sequence ID" value="KAF4592414.1"/>
    <property type="molecule type" value="Genomic_DNA"/>
</dbReference>
<evidence type="ECO:0000256" key="7">
    <source>
        <dbReference type="SAM" id="MobiDB-lite"/>
    </source>
</evidence>
<accession>A0A8H4QAX4</accession>
<comment type="caution">
    <text evidence="8">The sequence shown here is derived from an EMBL/GenBank/DDBJ whole genome shotgun (WGS) entry which is preliminary data.</text>
</comment>
<keyword evidence="9" id="KW-1185">Reference proteome</keyword>
<dbReference type="GO" id="GO:0005375">
    <property type="term" value="F:copper ion transmembrane transporter activity"/>
    <property type="evidence" value="ECO:0007669"/>
    <property type="project" value="UniProtKB-UniRule"/>
</dbReference>
<keyword evidence="6" id="KW-0813">Transport</keyword>
<name>A0A8H4QAX4_9HYPO</name>
<comment type="subcellular location">
    <subcellularLocation>
        <location evidence="1 6">Membrane</location>
        <topology evidence="1 6">Multi-pass membrane protein</topology>
    </subcellularLocation>
</comment>
<dbReference type="GO" id="GO:0016020">
    <property type="term" value="C:membrane"/>
    <property type="evidence" value="ECO:0007669"/>
    <property type="project" value="UniProtKB-SubCell"/>
</dbReference>
<proteinExistence type="inferred from homology"/>
<protein>
    <recommendedName>
        <fullName evidence="6">Copper transport protein</fullName>
    </recommendedName>
</protein>
<dbReference type="PANTHER" id="PTHR12483:SF73">
    <property type="entry name" value="COPPER TRANSPORT PROTEIN CTR3"/>
    <property type="match status" value="1"/>
</dbReference>
<evidence type="ECO:0000256" key="1">
    <source>
        <dbReference type="ARBA" id="ARBA00004141"/>
    </source>
</evidence>
<evidence type="ECO:0000313" key="9">
    <source>
        <dbReference type="Proteomes" id="UP000562929"/>
    </source>
</evidence>
<keyword evidence="3 6" id="KW-0812">Transmembrane</keyword>
<dbReference type="InterPro" id="IPR007274">
    <property type="entry name" value="Cop_transporter"/>
</dbReference>
<keyword evidence="6" id="KW-0187">Copper transport</keyword>
<evidence type="ECO:0000256" key="3">
    <source>
        <dbReference type="ARBA" id="ARBA00022692"/>
    </source>
</evidence>
<dbReference type="PANTHER" id="PTHR12483">
    <property type="entry name" value="SOLUTE CARRIER FAMILY 31 COPPER TRANSPORTERS"/>
    <property type="match status" value="1"/>
</dbReference>
<comment type="similarity">
    <text evidence="2 6">Belongs to the copper transporter (Ctr) (TC 1.A.56) family. SLC31A subfamily.</text>
</comment>
<organism evidence="8 9">
    <name type="scientific">Ophiocordyceps camponoti-floridani</name>
    <dbReference type="NCBI Taxonomy" id="2030778"/>
    <lineage>
        <taxon>Eukaryota</taxon>
        <taxon>Fungi</taxon>
        <taxon>Dikarya</taxon>
        <taxon>Ascomycota</taxon>
        <taxon>Pezizomycotina</taxon>
        <taxon>Sordariomycetes</taxon>
        <taxon>Hypocreomycetidae</taxon>
        <taxon>Hypocreales</taxon>
        <taxon>Ophiocordycipitaceae</taxon>
        <taxon>Ophiocordyceps</taxon>
    </lineage>
</organism>
<evidence type="ECO:0000256" key="5">
    <source>
        <dbReference type="ARBA" id="ARBA00023136"/>
    </source>
</evidence>
<evidence type="ECO:0000256" key="2">
    <source>
        <dbReference type="ARBA" id="ARBA00006921"/>
    </source>
</evidence>
<feature type="transmembrane region" description="Helical" evidence="6">
    <location>
        <begin position="157"/>
        <end position="174"/>
    </location>
</feature>
<keyword evidence="6" id="KW-0186">Copper</keyword>
<evidence type="ECO:0000313" key="8">
    <source>
        <dbReference type="EMBL" id="KAF4592414.1"/>
    </source>
</evidence>
<sequence length="217" mass="24032">MNPFNFLAKRHQGMDHGSMDHGSMDHGSMAQDGGHSHSHGGGNSACKFSMVFHTTTIDSCFLSDKWHVTSSGKFAGSCIAVFLLAFTLEFVRRAVKEYDVYLARQHLSRCEAPLEHSHSDERNKEMATTSSSATAAVVVVAAPASFRPTFWQQAARAFLQLLLITCAWTLMLLVMYFNVYLTLCILLGFYIGAFVFQWENIPLKSSSPRSDSALCCS</sequence>
<evidence type="ECO:0000256" key="4">
    <source>
        <dbReference type="ARBA" id="ARBA00022989"/>
    </source>
</evidence>
<feature type="transmembrane region" description="Helical" evidence="6">
    <location>
        <begin position="180"/>
        <end position="198"/>
    </location>
</feature>
<dbReference type="AlphaFoldDB" id="A0A8H4QAX4"/>
<evidence type="ECO:0000256" key="6">
    <source>
        <dbReference type="RuleBase" id="RU367022"/>
    </source>
</evidence>
<dbReference type="OrthoDB" id="161814at2759"/>
<keyword evidence="4 6" id="KW-1133">Transmembrane helix</keyword>
<dbReference type="Pfam" id="PF04145">
    <property type="entry name" value="Ctr"/>
    <property type="match status" value="1"/>
</dbReference>